<proteinExistence type="predicted"/>
<dbReference type="Proteomes" id="UP000677913">
    <property type="component" value="Unassembled WGS sequence"/>
</dbReference>
<dbReference type="EMBL" id="JAGSXH010000020">
    <property type="protein sequence ID" value="MBS2963066.1"/>
    <property type="molecule type" value="Genomic_DNA"/>
</dbReference>
<sequence>MDSHRSIGENVEDAKLLRRIGAMFDHIDPVPDAVMHAARSAFAWRDIDSQLAQLIDEEELVGSATRAHGEHRLLTFEAPGMTVAIEATEVGGARRLIGQLVPSGPNHVALESAAQAGQSLTAPVDHLGRFALSAVPAGLVRLRCTMPDGTQVVTEWVDA</sequence>
<gene>
    <name evidence="1" type="ORF">KGA66_08425</name>
</gene>
<evidence type="ECO:0000313" key="1">
    <source>
        <dbReference type="EMBL" id="MBS2963066.1"/>
    </source>
</evidence>
<name>A0A8J8BCF4_9ACTN</name>
<accession>A0A8J8BCF4</accession>
<reference evidence="1" key="1">
    <citation type="submission" date="2021-04" db="EMBL/GenBank/DDBJ databases">
        <title>Genome based classification of Actinospica acidithermotolerans sp. nov., an actinobacterium isolated from an Indonesian hot spring.</title>
        <authorList>
            <person name="Kusuma A.B."/>
            <person name="Putra K.E."/>
            <person name="Nafisah S."/>
            <person name="Loh J."/>
            <person name="Nouioui I."/>
            <person name="Goodfellow M."/>
        </authorList>
    </citation>
    <scope>NUCLEOTIDE SEQUENCE</scope>
    <source>
        <strain evidence="1">DSM 45618</strain>
    </source>
</reference>
<organism evidence="1 2">
    <name type="scientific">Actinocrinis puniceicyclus</name>
    <dbReference type="NCBI Taxonomy" id="977794"/>
    <lineage>
        <taxon>Bacteria</taxon>
        <taxon>Bacillati</taxon>
        <taxon>Actinomycetota</taxon>
        <taxon>Actinomycetes</taxon>
        <taxon>Catenulisporales</taxon>
        <taxon>Actinospicaceae</taxon>
        <taxon>Actinocrinis</taxon>
    </lineage>
</organism>
<keyword evidence="2" id="KW-1185">Reference proteome</keyword>
<dbReference type="RefSeq" id="WP_211466406.1">
    <property type="nucleotide sequence ID" value="NZ_JAGSXH010000020.1"/>
</dbReference>
<comment type="caution">
    <text evidence="1">The sequence shown here is derived from an EMBL/GenBank/DDBJ whole genome shotgun (WGS) entry which is preliminary data.</text>
</comment>
<evidence type="ECO:0000313" key="2">
    <source>
        <dbReference type="Proteomes" id="UP000677913"/>
    </source>
</evidence>
<dbReference type="AlphaFoldDB" id="A0A8J8BCF4"/>
<protein>
    <submittedName>
        <fullName evidence="1">Uncharacterized protein</fullName>
    </submittedName>
</protein>